<dbReference type="SMART" id="SM00487">
    <property type="entry name" value="DEXDc"/>
    <property type="match status" value="1"/>
</dbReference>
<dbReference type="InterPro" id="IPR001650">
    <property type="entry name" value="Helicase_C-like"/>
</dbReference>
<feature type="region of interest" description="Disordered" evidence="8">
    <location>
        <begin position="27"/>
        <end position="59"/>
    </location>
</feature>
<dbReference type="GO" id="GO:0005634">
    <property type="term" value="C:nucleus"/>
    <property type="evidence" value="ECO:0007669"/>
    <property type="project" value="TreeGrafter"/>
</dbReference>
<dbReference type="InterPro" id="IPR036388">
    <property type="entry name" value="WH-like_DNA-bd_sf"/>
</dbReference>
<reference evidence="11" key="1">
    <citation type="journal article" date="2023" name="Mol. Phylogenet. Evol.">
        <title>Genome-scale phylogeny and comparative genomics of the fungal order Sordariales.</title>
        <authorList>
            <person name="Hensen N."/>
            <person name="Bonometti L."/>
            <person name="Westerberg I."/>
            <person name="Brannstrom I.O."/>
            <person name="Guillou S."/>
            <person name="Cros-Aarteil S."/>
            <person name="Calhoun S."/>
            <person name="Haridas S."/>
            <person name="Kuo A."/>
            <person name="Mondo S."/>
            <person name="Pangilinan J."/>
            <person name="Riley R."/>
            <person name="LaButti K."/>
            <person name="Andreopoulos B."/>
            <person name="Lipzen A."/>
            <person name="Chen C."/>
            <person name="Yan M."/>
            <person name="Daum C."/>
            <person name="Ng V."/>
            <person name="Clum A."/>
            <person name="Steindorff A."/>
            <person name="Ohm R.A."/>
            <person name="Martin F."/>
            <person name="Silar P."/>
            <person name="Natvig D.O."/>
            <person name="Lalanne C."/>
            <person name="Gautier V."/>
            <person name="Ament-Velasquez S.L."/>
            <person name="Kruys A."/>
            <person name="Hutchinson M.I."/>
            <person name="Powell A.J."/>
            <person name="Barry K."/>
            <person name="Miller A.N."/>
            <person name="Grigoriev I.V."/>
            <person name="Debuchy R."/>
            <person name="Gladieux P."/>
            <person name="Hiltunen Thoren M."/>
            <person name="Johannesson H."/>
        </authorList>
    </citation>
    <scope>NUCLEOTIDE SEQUENCE</scope>
    <source>
        <strain evidence="11">SMH4131-1</strain>
    </source>
</reference>
<dbReference type="GO" id="GO:0003676">
    <property type="term" value="F:nucleic acid binding"/>
    <property type="evidence" value="ECO:0007669"/>
    <property type="project" value="InterPro"/>
</dbReference>
<evidence type="ECO:0000259" key="9">
    <source>
        <dbReference type="PROSITE" id="PS51192"/>
    </source>
</evidence>
<dbReference type="NCBIfam" id="TIGR00614">
    <property type="entry name" value="recQ_fam"/>
    <property type="match status" value="1"/>
</dbReference>
<comment type="similarity">
    <text evidence="1">Belongs to the helicase family. RecQ subfamily.</text>
</comment>
<comment type="catalytic activity">
    <reaction evidence="6">
        <text>Couples ATP hydrolysis with the unwinding of duplex DNA by translocating in the 3'-5' direction.</text>
        <dbReference type="EC" id="5.6.2.4"/>
    </reaction>
</comment>
<dbReference type="PROSITE" id="PS51194">
    <property type="entry name" value="HELICASE_CTER"/>
    <property type="match status" value="1"/>
</dbReference>
<keyword evidence="3 11" id="KW-0378">Hydrolase</keyword>
<dbReference type="EMBL" id="JAUEPO010000005">
    <property type="protein sequence ID" value="KAK3320486.1"/>
    <property type="molecule type" value="Genomic_DNA"/>
</dbReference>
<organism evidence="11 12">
    <name type="scientific">Cercophora scortea</name>
    <dbReference type="NCBI Taxonomy" id="314031"/>
    <lineage>
        <taxon>Eukaryota</taxon>
        <taxon>Fungi</taxon>
        <taxon>Dikarya</taxon>
        <taxon>Ascomycota</taxon>
        <taxon>Pezizomycotina</taxon>
        <taxon>Sordariomycetes</taxon>
        <taxon>Sordariomycetidae</taxon>
        <taxon>Sordariales</taxon>
        <taxon>Lasiosphaeriaceae</taxon>
        <taxon>Cercophora</taxon>
    </lineage>
</organism>
<dbReference type="InterPro" id="IPR011545">
    <property type="entry name" value="DEAD/DEAH_box_helicase_dom"/>
</dbReference>
<dbReference type="Pfam" id="PF00270">
    <property type="entry name" value="DEAD"/>
    <property type="match status" value="1"/>
</dbReference>
<dbReference type="GO" id="GO:0016787">
    <property type="term" value="F:hydrolase activity"/>
    <property type="evidence" value="ECO:0007669"/>
    <property type="project" value="UniProtKB-KW"/>
</dbReference>
<dbReference type="GO" id="GO:0043138">
    <property type="term" value="F:3'-5' DNA helicase activity"/>
    <property type="evidence" value="ECO:0007669"/>
    <property type="project" value="UniProtKB-EC"/>
</dbReference>
<dbReference type="GO" id="GO:0005694">
    <property type="term" value="C:chromosome"/>
    <property type="evidence" value="ECO:0007669"/>
    <property type="project" value="TreeGrafter"/>
</dbReference>
<evidence type="ECO:0000256" key="8">
    <source>
        <dbReference type="SAM" id="MobiDB-lite"/>
    </source>
</evidence>
<dbReference type="Pfam" id="PF00271">
    <property type="entry name" value="Helicase_C"/>
    <property type="match status" value="1"/>
</dbReference>
<evidence type="ECO:0000313" key="11">
    <source>
        <dbReference type="EMBL" id="KAK3320486.1"/>
    </source>
</evidence>
<sequence length="745" mass="83325">MGDDFSDFEDDVFDGVDEAQLLELENASKAKRQADDLSQSSKRQKIEHSTSSPSRHRNPDHLALAERLLSEKFGYSNFRHEQEGAIQSILAGENTLVIFPTGAGKSLCYQIPAIAFPLLDEAEGTRDAANGGVTIVVSPLIALMKDQVDALRKRGISADSIDSTKSWDELQLIYTKLRRSELRILYCAPERLNNEGFMDTVKGIPGGIRLLAVDEAHCISEWGHSFRPDYLKVARFVDEIKAERVICLTATATPKVAEDVCKAFSISPSCVFQTSPYRPNLQLHAKNIEVPPASVIKVFLGETEKSEDDVRFEEMFRFLRSHPGPTLVYVALQQQAETHAKVLKKKGFNAAAFHAGMKTEDKQRIQDDFMASRIQIVCATIAFGMGIDKANIRNIIHWDLSNSIEEYSQQIGRAGRDGLTSHCMFYLAPNAFYMREVFARGDLPSRQSLENLISDIFVQGAGQPAGSVIKVSHYKQTNDFDIRQNPLGIIYATLELHFGLIRAITPEYSAYKFEATKTYFPTLKHDSSPEGKAVFSSATKKIKWFTIDVNDAARSAGGGLKRNDIIRKLNQLNERGHIKLQTSGIEHRYLILKKLPQTKDEISSVVDKLYTDLQSREKDALARSSEVMALITGRKCFARALAEHFGMGLPEGKNSCGHCTFCMTHTPLQTPVRPRYTATAATIRDVLKATDIRDDPRFLARVAFGIRSPRVTKLKLDKSPAFRSLAHYGFEDLLREFEKACKLSS</sequence>
<dbReference type="GO" id="GO:0005737">
    <property type="term" value="C:cytoplasm"/>
    <property type="evidence" value="ECO:0007669"/>
    <property type="project" value="TreeGrafter"/>
</dbReference>
<dbReference type="Gene3D" id="3.40.50.300">
    <property type="entry name" value="P-loop containing nucleotide triphosphate hydrolases"/>
    <property type="match status" value="2"/>
</dbReference>
<dbReference type="PROSITE" id="PS51192">
    <property type="entry name" value="HELICASE_ATP_BIND_1"/>
    <property type="match status" value="1"/>
</dbReference>
<evidence type="ECO:0000256" key="2">
    <source>
        <dbReference type="ARBA" id="ARBA00022741"/>
    </source>
</evidence>
<dbReference type="InterPro" id="IPR027417">
    <property type="entry name" value="P-loop_NTPase"/>
</dbReference>
<evidence type="ECO:0000313" key="12">
    <source>
        <dbReference type="Proteomes" id="UP001286456"/>
    </source>
</evidence>
<dbReference type="EC" id="5.6.2.4" evidence="7"/>
<dbReference type="InterPro" id="IPR004589">
    <property type="entry name" value="DNA_helicase_ATP-dep_RecQ"/>
</dbReference>
<name>A0AAE0I8M2_9PEZI</name>
<evidence type="ECO:0000256" key="1">
    <source>
        <dbReference type="ARBA" id="ARBA00005446"/>
    </source>
</evidence>
<keyword evidence="2" id="KW-0547">Nucleotide-binding</keyword>
<dbReference type="Proteomes" id="UP001286456">
    <property type="component" value="Unassembled WGS sequence"/>
</dbReference>
<evidence type="ECO:0000259" key="10">
    <source>
        <dbReference type="PROSITE" id="PS51194"/>
    </source>
</evidence>
<dbReference type="GO" id="GO:0009378">
    <property type="term" value="F:four-way junction helicase activity"/>
    <property type="evidence" value="ECO:0007669"/>
    <property type="project" value="TreeGrafter"/>
</dbReference>
<dbReference type="SUPFAM" id="SSF52540">
    <property type="entry name" value="P-loop containing nucleoside triphosphate hydrolases"/>
    <property type="match status" value="1"/>
</dbReference>
<proteinExistence type="inferred from homology"/>
<evidence type="ECO:0000256" key="4">
    <source>
        <dbReference type="ARBA" id="ARBA00022806"/>
    </source>
</evidence>
<gene>
    <name evidence="11" type="ORF">B0T19DRAFT_241367</name>
</gene>
<dbReference type="SMART" id="SM00490">
    <property type="entry name" value="HELICc"/>
    <property type="match status" value="1"/>
</dbReference>
<protein>
    <recommendedName>
        <fullName evidence="7">DNA 3'-5' helicase</fullName>
        <ecNumber evidence="7">5.6.2.4</ecNumber>
    </recommendedName>
</protein>
<evidence type="ECO:0000256" key="3">
    <source>
        <dbReference type="ARBA" id="ARBA00022801"/>
    </source>
</evidence>
<reference evidence="11" key="2">
    <citation type="submission" date="2023-06" db="EMBL/GenBank/DDBJ databases">
        <authorList>
            <consortium name="Lawrence Berkeley National Laboratory"/>
            <person name="Haridas S."/>
            <person name="Hensen N."/>
            <person name="Bonometti L."/>
            <person name="Westerberg I."/>
            <person name="Brannstrom I.O."/>
            <person name="Guillou S."/>
            <person name="Cros-Aarteil S."/>
            <person name="Calhoun S."/>
            <person name="Kuo A."/>
            <person name="Mondo S."/>
            <person name="Pangilinan J."/>
            <person name="Riley R."/>
            <person name="Labutti K."/>
            <person name="Andreopoulos B."/>
            <person name="Lipzen A."/>
            <person name="Chen C."/>
            <person name="Yanf M."/>
            <person name="Daum C."/>
            <person name="Ng V."/>
            <person name="Clum A."/>
            <person name="Steindorff A."/>
            <person name="Ohm R."/>
            <person name="Martin F."/>
            <person name="Silar P."/>
            <person name="Natvig D."/>
            <person name="Lalanne C."/>
            <person name="Gautier V."/>
            <person name="Ament-Velasquez S.L."/>
            <person name="Kruys A."/>
            <person name="Hutchinson M.I."/>
            <person name="Powell A.J."/>
            <person name="Barry K."/>
            <person name="Miller A.N."/>
            <person name="Grigoriev I.V."/>
            <person name="Debuchy R."/>
            <person name="Gladieux P."/>
            <person name="Thoren M.H."/>
            <person name="Johannesson H."/>
        </authorList>
    </citation>
    <scope>NUCLEOTIDE SEQUENCE</scope>
    <source>
        <strain evidence="11">SMH4131-1</strain>
    </source>
</reference>
<dbReference type="GO" id="GO:0000724">
    <property type="term" value="P:double-strand break repair via homologous recombination"/>
    <property type="evidence" value="ECO:0007669"/>
    <property type="project" value="TreeGrafter"/>
</dbReference>
<evidence type="ECO:0000256" key="5">
    <source>
        <dbReference type="ARBA" id="ARBA00022840"/>
    </source>
</evidence>
<evidence type="ECO:0000256" key="6">
    <source>
        <dbReference type="ARBA" id="ARBA00034617"/>
    </source>
</evidence>
<comment type="caution">
    <text evidence="11">The sequence shown here is derived from an EMBL/GenBank/DDBJ whole genome shotgun (WGS) entry which is preliminary data.</text>
</comment>
<keyword evidence="4" id="KW-0347">Helicase</keyword>
<dbReference type="PANTHER" id="PTHR13710">
    <property type="entry name" value="DNA HELICASE RECQ FAMILY MEMBER"/>
    <property type="match status" value="1"/>
</dbReference>
<dbReference type="GO" id="GO:0005524">
    <property type="term" value="F:ATP binding"/>
    <property type="evidence" value="ECO:0007669"/>
    <property type="project" value="UniProtKB-KW"/>
</dbReference>
<dbReference type="Gene3D" id="1.10.10.10">
    <property type="entry name" value="Winged helix-like DNA-binding domain superfamily/Winged helix DNA-binding domain"/>
    <property type="match status" value="1"/>
</dbReference>
<evidence type="ECO:0000256" key="7">
    <source>
        <dbReference type="ARBA" id="ARBA00034808"/>
    </source>
</evidence>
<dbReference type="InterPro" id="IPR014001">
    <property type="entry name" value="Helicase_ATP-bd"/>
</dbReference>
<feature type="domain" description="Helicase C-terminal" evidence="10">
    <location>
        <begin position="311"/>
        <end position="457"/>
    </location>
</feature>
<dbReference type="AlphaFoldDB" id="A0AAE0I8M2"/>
<dbReference type="PANTHER" id="PTHR13710:SF120">
    <property type="entry name" value="BIFUNCTIONAL 3'-5' EXONUCLEASE_ATP-DEPENDENT HELICASE WRN"/>
    <property type="match status" value="1"/>
</dbReference>
<accession>A0AAE0I8M2</accession>
<keyword evidence="5" id="KW-0067">ATP-binding</keyword>
<keyword evidence="12" id="KW-1185">Reference proteome</keyword>
<dbReference type="CDD" id="cd18018">
    <property type="entry name" value="DEXHc_RecQ4-like"/>
    <property type="match status" value="1"/>
</dbReference>
<feature type="domain" description="Helicase ATP-binding" evidence="9">
    <location>
        <begin position="86"/>
        <end position="270"/>
    </location>
</feature>